<proteinExistence type="predicted"/>
<reference evidence="1 2" key="1">
    <citation type="submission" date="2018-07" db="EMBL/GenBank/DDBJ databases">
        <title>Section-level genome sequencing of Aspergillus section Nigri to investigate inter- and intra-species variation.</title>
        <authorList>
            <consortium name="DOE Joint Genome Institute"/>
            <person name="Vesth T.C."/>
            <person name="Nybo J.L."/>
            <person name="Theobald S."/>
            <person name="Frisvad J.C."/>
            <person name="Larsen T.O."/>
            <person name="Nielsen K.F."/>
            <person name="Hoof J.B."/>
            <person name="Brandl J."/>
            <person name="Salamov A."/>
            <person name="Riley R."/>
            <person name="Gladden J.M."/>
            <person name="Phatale P."/>
            <person name="Nielsen M.T."/>
            <person name="Lyhne E.K."/>
            <person name="Kogle M.E."/>
            <person name="Strasser K."/>
            <person name="McDonnell E."/>
            <person name="Barry K."/>
            <person name="Clum A."/>
            <person name="Chen C."/>
            <person name="Nolan M."/>
            <person name="Sandor L."/>
            <person name="Kuo A."/>
            <person name="Lipzen A."/>
            <person name="Hainaut M."/>
            <person name="Drula E."/>
            <person name="Tsang A."/>
            <person name="Magnuson J.K."/>
            <person name="Henrissat B."/>
            <person name="Wiebenga A."/>
            <person name="Simmons B.A."/>
            <person name="Makela M.R."/>
            <person name="De vries R.P."/>
            <person name="Grigoriev I.V."/>
            <person name="Mortensen U.H."/>
            <person name="Baker S.E."/>
            <person name="Andersen M.R."/>
        </authorList>
    </citation>
    <scope>NUCLEOTIDE SEQUENCE [LARGE SCALE GENOMIC DNA]</scope>
    <source>
        <strain evidence="1 2">ATCC 13496</strain>
    </source>
</reference>
<evidence type="ECO:0000313" key="2">
    <source>
        <dbReference type="Proteomes" id="UP000253845"/>
    </source>
</evidence>
<protein>
    <submittedName>
        <fullName evidence="1">Uncharacterized protein</fullName>
    </submittedName>
</protein>
<name>A0A370BUQ3_ASPNG</name>
<accession>A0A370BUQ3</accession>
<evidence type="ECO:0000313" key="1">
    <source>
        <dbReference type="EMBL" id="RDH19257.1"/>
    </source>
</evidence>
<gene>
    <name evidence="1" type="ORF">M747DRAFT_296469</name>
</gene>
<dbReference type="VEuPathDB" id="FungiDB:M747DRAFT_296469"/>
<sequence>MVLSTQSIHQIPNKGLEVYIVNSEKKEGEVLRPHQASLHYSTWLGGSQNPTSLAIFKSSDDGQRKSAIIHLADSDWTLAITGDIENGNTNIKVNGSKDFNIHVREDDIEFECLKGDWSRNEGSIKNYNFAFK</sequence>
<dbReference type="AlphaFoldDB" id="A0A370BUQ3"/>
<dbReference type="EMBL" id="KZ851919">
    <property type="protein sequence ID" value="RDH19257.1"/>
    <property type="molecule type" value="Genomic_DNA"/>
</dbReference>
<dbReference type="Proteomes" id="UP000253845">
    <property type="component" value="Unassembled WGS sequence"/>
</dbReference>
<organism evidence="1 2">
    <name type="scientific">Aspergillus niger ATCC 13496</name>
    <dbReference type="NCBI Taxonomy" id="1353008"/>
    <lineage>
        <taxon>Eukaryota</taxon>
        <taxon>Fungi</taxon>
        <taxon>Dikarya</taxon>
        <taxon>Ascomycota</taxon>
        <taxon>Pezizomycotina</taxon>
        <taxon>Eurotiomycetes</taxon>
        <taxon>Eurotiomycetidae</taxon>
        <taxon>Eurotiales</taxon>
        <taxon>Aspergillaceae</taxon>
        <taxon>Aspergillus</taxon>
        <taxon>Aspergillus subgen. Circumdati</taxon>
    </lineage>
</organism>